<feature type="transmembrane region" description="Helical" evidence="5">
    <location>
        <begin position="237"/>
        <end position="257"/>
    </location>
</feature>
<feature type="transmembrane region" description="Helical" evidence="5">
    <location>
        <begin position="423"/>
        <end position="441"/>
    </location>
</feature>
<keyword evidence="2 5" id="KW-0812">Transmembrane</keyword>
<evidence type="ECO:0000313" key="7">
    <source>
        <dbReference type="EMBL" id="MDS3861568.1"/>
    </source>
</evidence>
<dbReference type="GO" id="GO:0055085">
    <property type="term" value="P:transmembrane transport"/>
    <property type="evidence" value="ECO:0007669"/>
    <property type="project" value="InterPro"/>
</dbReference>
<evidence type="ECO:0000256" key="1">
    <source>
        <dbReference type="ARBA" id="ARBA00004141"/>
    </source>
</evidence>
<dbReference type="Pfam" id="PF00324">
    <property type="entry name" value="AA_permease"/>
    <property type="match status" value="1"/>
</dbReference>
<feature type="transmembrane region" description="Helical" evidence="5">
    <location>
        <begin position="396"/>
        <end position="417"/>
    </location>
</feature>
<dbReference type="InterPro" id="IPR004841">
    <property type="entry name" value="AA-permease/SLC12A_dom"/>
</dbReference>
<sequence length="451" mass="47777">MTSGTTTHLKRSLGFTGILAQSLAGMAPTITPTVNVGIIVLAAGSGTWLTYVVATVAALIIAHNLNVFSRTTASAGALGDYVGLGLGKRGQLITAWALLLAYVTTAMGLITACVTYLDSLCQRLQLGIHPGLLAMGVSSLASVFVLREIRLSTRIMLILEALSVLLVLVFCVLILFHDGLRDDLSQLTLRGVTTDGFNQGLIIAMLSFAGFEAATTLGEEAERPLTTIPKTLVATPIFAGIFFVFSAYVLVLGFHSFDVDLAKSVAPLETLATAMGRDGLGFLIGIGATASLFGCTLATMVGASRLIFAMSRLGQLPQFFSMTARPSSQPRRATLITCIPVSMVGVLSILAFKPSLDLFAWFGTCGTFGFLIAYGLTCMAAPVFLHQVQRLRPQELALGALGFLVTGYILIGSVIPFPPYPMNLAPVAFFIAIILGVGYSLHRETKRSWPG</sequence>
<organism evidence="7 8">
    <name type="scientific">Pseudocalidococcus azoricus BACA0444</name>
    <dbReference type="NCBI Taxonomy" id="2918990"/>
    <lineage>
        <taxon>Bacteria</taxon>
        <taxon>Bacillati</taxon>
        <taxon>Cyanobacteriota</taxon>
        <taxon>Cyanophyceae</taxon>
        <taxon>Acaryochloridales</taxon>
        <taxon>Thermosynechococcaceae</taxon>
        <taxon>Pseudocalidococcus</taxon>
        <taxon>Pseudocalidococcus azoricus</taxon>
    </lineage>
</organism>
<proteinExistence type="predicted"/>
<feature type="domain" description="Amino acid permease/ SLC12A" evidence="6">
    <location>
        <begin position="18"/>
        <end position="414"/>
    </location>
</feature>
<feature type="transmembrane region" description="Helical" evidence="5">
    <location>
        <begin position="123"/>
        <end position="145"/>
    </location>
</feature>
<name>A0AAE4JXY7_9CYAN</name>
<reference evidence="8" key="1">
    <citation type="submission" date="2023-07" db="EMBL/GenBank/DDBJ databases">
        <authorList>
            <person name="Luz R."/>
            <person name="Cordeiro R."/>
            <person name="Fonseca A."/>
            <person name="Goncalves V."/>
        </authorList>
    </citation>
    <scope>NUCLEOTIDE SEQUENCE [LARGE SCALE GENOMIC DNA]</scope>
    <source>
        <strain evidence="8">BACA0444</strain>
    </source>
</reference>
<dbReference type="PANTHER" id="PTHR42770">
    <property type="entry name" value="AMINO ACID TRANSPORTER-RELATED"/>
    <property type="match status" value="1"/>
</dbReference>
<gene>
    <name evidence="7" type="ORF">RIF25_12200</name>
</gene>
<dbReference type="GO" id="GO:0016020">
    <property type="term" value="C:membrane"/>
    <property type="evidence" value="ECO:0007669"/>
    <property type="project" value="UniProtKB-SubCell"/>
</dbReference>
<protein>
    <submittedName>
        <fullName evidence="7">APC family permease</fullName>
    </submittedName>
</protein>
<feature type="transmembrane region" description="Helical" evidence="5">
    <location>
        <begin position="12"/>
        <end position="30"/>
    </location>
</feature>
<dbReference type="Gene3D" id="1.20.1740.10">
    <property type="entry name" value="Amino acid/polyamine transporter I"/>
    <property type="match status" value="1"/>
</dbReference>
<comment type="caution">
    <text evidence="7">The sequence shown here is derived from an EMBL/GenBank/DDBJ whole genome shotgun (WGS) entry which is preliminary data.</text>
</comment>
<keyword evidence="8" id="KW-1185">Reference proteome</keyword>
<dbReference type="EMBL" id="JAVMIP010000014">
    <property type="protein sequence ID" value="MDS3861568.1"/>
    <property type="molecule type" value="Genomic_DNA"/>
</dbReference>
<evidence type="ECO:0000256" key="4">
    <source>
        <dbReference type="ARBA" id="ARBA00023136"/>
    </source>
</evidence>
<feature type="transmembrane region" description="Helical" evidence="5">
    <location>
        <begin position="333"/>
        <end position="352"/>
    </location>
</feature>
<dbReference type="PANTHER" id="PTHR42770:SF7">
    <property type="entry name" value="MEMBRANE PROTEIN"/>
    <property type="match status" value="1"/>
</dbReference>
<dbReference type="InterPro" id="IPR050367">
    <property type="entry name" value="APC_superfamily"/>
</dbReference>
<dbReference type="AlphaFoldDB" id="A0AAE4JXY7"/>
<dbReference type="Proteomes" id="UP001268256">
    <property type="component" value="Unassembled WGS sequence"/>
</dbReference>
<feature type="transmembrane region" description="Helical" evidence="5">
    <location>
        <begin position="280"/>
        <end position="303"/>
    </location>
</feature>
<evidence type="ECO:0000256" key="3">
    <source>
        <dbReference type="ARBA" id="ARBA00022989"/>
    </source>
</evidence>
<feature type="transmembrane region" description="Helical" evidence="5">
    <location>
        <begin position="157"/>
        <end position="176"/>
    </location>
</feature>
<comment type="subcellular location">
    <subcellularLocation>
        <location evidence="1">Membrane</location>
        <topology evidence="1">Multi-pass membrane protein</topology>
    </subcellularLocation>
</comment>
<evidence type="ECO:0000259" key="6">
    <source>
        <dbReference type="Pfam" id="PF00324"/>
    </source>
</evidence>
<evidence type="ECO:0000313" key="8">
    <source>
        <dbReference type="Proteomes" id="UP001268256"/>
    </source>
</evidence>
<dbReference type="RefSeq" id="WP_322878807.1">
    <property type="nucleotide sequence ID" value="NZ_JAVMIP010000014.1"/>
</dbReference>
<accession>A0AAE4JXY7</accession>
<feature type="transmembrane region" description="Helical" evidence="5">
    <location>
        <begin position="358"/>
        <end position="384"/>
    </location>
</feature>
<evidence type="ECO:0000256" key="5">
    <source>
        <dbReference type="SAM" id="Phobius"/>
    </source>
</evidence>
<keyword evidence="4 5" id="KW-0472">Membrane</keyword>
<feature type="transmembrane region" description="Helical" evidence="5">
    <location>
        <begin position="96"/>
        <end position="117"/>
    </location>
</feature>
<evidence type="ECO:0000256" key="2">
    <source>
        <dbReference type="ARBA" id="ARBA00022692"/>
    </source>
</evidence>
<keyword evidence="3 5" id="KW-1133">Transmembrane helix</keyword>
<feature type="transmembrane region" description="Helical" evidence="5">
    <location>
        <begin position="196"/>
        <end position="217"/>
    </location>
</feature>
<dbReference type="PIRSF" id="PIRSF006060">
    <property type="entry name" value="AA_transporter"/>
    <property type="match status" value="1"/>
</dbReference>
<feature type="transmembrane region" description="Helical" evidence="5">
    <location>
        <begin position="36"/>
        <end position="62"/>
    </location>
</feature>